<keyword evidence="4 6" id="KW-1133">Transmembrane helix</keyword>
<feature type="transmembrane region" description="Helical" evidence="6">
    <location>
        <begin position="105"/>
        <end position="127"/>
    </location>
</feature>
<protein>
    <submittedName>
        <fullName evidence="8">Cation transporter</fullName>
    </submittedName>
</protein>
<dbReference type="AlphaFoldDB" id="A0AAP3AH08"/>
<organism evidence="8 9">
    <name type="scientific">Micrococcus luteus</name>
    <name type="common">Micrococcus lysodeikticus</name>
    <dbReference type="NCBI Taxonomy" id="1270"/>
    <lineage>
        <taxon>Bacteria</taxon>
        <taxon>Bacillati</taxon>
        <taxon>Actinomycetota</taxon>
        <taxon>Actinomycetes</taxon>
        <taxon>Micrococcales</taxon>
        <taxon>Micrococcaceae</taxon>
        <taxon>Micrococcus</taxon>
    </lineage>
</organism>
<dbReference type="InterPro" id="IPR058533">
    <property type="entry name" value="Cation_efflux_TM"/>
</dbReference>
<name>A0AAP3AH08_MICLU</name>
<dbReference type="GO" id="GO:0016020">
    <property type="term" value="C:membrane"/>
    <property type="evidence" value="ECO:0007669"/>
    <property type="project" value="UniProtKB-SubCell"/>
</dbReference>
<feature type="transmembrane region" description="Helical" evidence="6">
    <location>
        <begin position="37"/>
        <end position="56"/>
    </location>
</feature>
<feature type="transmembrane region" description="Helical" evidence="6">
    <location>
        <begin position="147"/>
        <end position="165"/>
    </location>
</feature>
<reference evidence="8" key="1">
    <citation type="submission" date="2023-06" db="EMBL/GenBank/DDBJ databases">
        <title>lsaBGC provides a comprehensive framework for evolutionary analysis of biosynthetic gene clusters within focal taxa.</title>
        <authorList>
            <person name="Salamzade R."/>
            <person name="Sandstrom S."/>
            <person name="Kalan L.R."/>
        </authorList>
    </citation>
    <scope>NUCLEOTIDE SEQUENCE</scope>
    <source>
        <strain evidence="8">P3-SID899</strain>
    </source>
</reference>
<feature type="domain" description="Cation efflux protein transmembrane" evidence="7">
    <location>
        <begin position="43"/>
        <end position="238"/>
    </location>
</feature>
<evidence type="ECO:0000256" key="2">
    <source>
        <dbReference type="ARBA" id="ARBA00022448"/>
    </source>
</evidence>
<evidence type="ECO:0000256" key="6">
    <source>
        <dbReference type="SAM" id="Phobius"/>
    </source>
</evidence>
<gene>
    <name evidence="8" type="ORF">M3A82_006330</name>
</gene>
<dbReference type="SUPFAM" id="SSF161111">
    <property type="entry name" value="Cation efflux protein transmembrane domain-like"/>
    <property type="match status" value="1"/>
</dbReference>
<accession>A0AAP3AH08</accession>
<dbReference type="Pfam" id="PF01545">
    <property type="entry name" value="Cation_efflux"/>
    <property type="match status" value="1"/>
</dbReference>
<dbReference type="InterPro" id="IPR027469">
    <property type="entry name" value="Cation_efflux_TMD_sf"/>
</dbReference>
<evidence type="ECO:0000313" key="8">
    <source>
        <dbReference type="EMBL" id="MCV7628956.1"/>
    </source>
</evidence>
<evidence type="ECO:0000256" key="3">
    <source>
        <dbReference type="ARBA" id="ARBA00022692"/>
    </source>
</evidence>
<dbReference type="PANTHER" id="PTHR43840">
    <property type="entry name" value="MITOCHONDRIAL METAL TRANSPORTER 1-RELATED"/>
    <property type="match status" value="1"/>
</dbReference>
<evidence type="ECO:0000256" key="4">
    <source>
        <dbReference type="ARBA" id="ARBA00022989"/>
    </source>
</evidence>
<proteinExistence type="predicted"/>
<sequence>MTRQDTRERGPSGRRFGATELPPEIERVVRQAKRLEWATLGVIVVTIVLVAVVMGSSQAMRAAWIEDLLSLIPPIAFLVALRVARMAPTRARPYGSHRSVGVGHLVAAVALSVMGVVLVGDSILGLVTAEHPPIGTFDLFGHTVWQGWFMMAVMALSVPGPMILGHKKLRLAEQLHDRVLYADADMNKADWQTGVATIVGVAGIGLGWWWADSAAAIFVGVSILLDGWKNLKEAVTNLADRRAATIDGARPHPLIDRAERVAWAEPWVRHAGARVRDEGHVFHVEMFVVPHEGADVTVARCCALRDAITALDWKLQDVVVAPVDELPAEVHGGGPEEHQTGEE</sequence>
<dbReference type="Gene3D" id="1.20.1510.10">
    <property type="entry name" value="Cation efflux protein transmembrane domain"/>
    <property type="match status" value="1"/>
</dbReference>
<keyword evidence="5 6" id="KW-0472">Membrane</keyword>
<evidence type="ECO:0000313" key="9">
    <source>
        <dbReference type="Proteomes" id="UP001205867"/>
    </source>
</evidence>
<dbReference type="InterPro" id="IPR050291">
    <property type="entry name" value="CDF_Transporter"/>
</dbReference>
<dbReference type="PANTHER" id="PTHR43840:SF15">
    <property type="entry name" value="MITOCHONDRIAL METAL TRANSPORTER 1-RELATED"/>
    <property type="match status" value="1"/>
</dbReference>
<keyword evidence="2" id="KW-0813">Transport</keyword>
<dbReference type="EMBL" id="JALXKZ020000011">
    <property type="protein sequence ID" value="MCV7628956.1"/>
    <property type="molecule type" value="Genomic_DNA"/>
</dbReference>
<comment type="caution">
    <text evidence="8">The sequence shown here is derived from an EMBL/GenBank/DDBJ whole genome shotgun (WGS) entry which is preliminary data.</text>
</comment>
<evidence type="ECO:0000256" key="5">
    <source>
        <dbReference type="ARBA" id="ARBA00023136"/>
    </source>
</evidence>
<dbReference type="GO" id="GO:0008324">
    <property type="term" value="F:monoatomic cation transmembrane transporter activity"/>
    <property type="evidence" value="ECO:0007669"/>
    <property type="project" value="InterPro"/>
</dbReference>
<dbReference type="Proteomes" id="UP001205867">
    <property type="component" value="Unassembled WGS sequence"/>
</dbReference>
<comment type="subcellular location">
    <subcellularLocation>
        <location evidence="1">Membrane</location>
        <topology evidence="1">Multi-pass membrane protein</topology>
    </subcellularLocation>
</comment>
<evidence type="ECO:0000256" key="1">
    <source>
        <dbReference type="ARBA" id="ARBA00004141"/>
    </source>
</evidence>
<evidence type="ECO:0000259" key="7">
    <source>
        <dbReference type="Pfam" id="PF01545"/>
    </source>
</evidence>
<feature type="transmembrane region" description="Helical" evidence="6">
    <location>
        <begin position="62"/>
        <end position="84"/>
    </location>
</feature>
<keyword evidence="3 6" id="KW-0812">Transmembrane</keyword>